<dbReference type="InterPro" id="IPR016084">
    <property type="entry name" value="Haem_Oase-like_multi-hlx"/>
</dbReference>
<dbReference type="EMBL" id="JBHSFN010000002">
    <property type="protein sequence ID" value="MFC4585277.1"/>
    <property type="molecule type" value="Genomic_DNA"/>
</dbReference>
<dbReference type="SMART" id="SM01236">
    <property type="entry name" value="Haem_oxygenase_2"/>
    <property type="match status" value="1"/>
</dbReference>
<feature type="region of interest" description="Disordered" evidence="1">
    <location>
        <begin position="1"/>
        <end position="22"/>
    </location>
</feature>
<dbReference type="Pfam" id="PF14518">
    <property type="entry name" value="Haem_oxygenas_2"/>
    <property type="match status" value="1"/>
</dbReference>
<protein>
    <submittedName>
        <fullName evidence="2">Iron-containing redox enzyme family protein</fullName>
        <ecNumber evidence="2">1.-.-.-</ecNumber>
    </submittedName>
</protein>
<evidence type="ECO:0000313" key="3">
    <source>
        <dbReference type="Proteomes" id="UP001595891"/>
    </source>
</evidence>
<dbReference type="Gene3D" id="1.20.910.10">
    <property type="entry name" value="Heme oxygenase-like"/>
    <property type="match status" value="1"/>
</dbReference>
<evidence type="ECO:0000313" key="2">
    <source>
        <dbReference type="EMBL" id="MFC4585277.1"/>
    </source>
</evidence>
<proteinExistence type="predicted"/>
<dbReference type="EC" id="1.-.-.-" evidence="2"/>
<comment type="caution">
    <text evidence="2">The sequence shown here is derived from an EMBL/GenBank/DDBJ whole genome shotgun (WGS) entry which is preliminary data.</text>
</comment>
<accession>A0ABV9E9L4</accession>
<dbReference type="SUPFAM" id="SSF48613">
    <property type="entry name" value="Heme oxygenase-like"/>
    <property type="match status" value="1"/>
</dbReference>
<reference evidence="3" key="1">
    <citation type="journal article" date="2019" name="Int. J. Syst. Evol. Microbiol.">
        <title>The Global Catalogue of Microorganisms (GCM) 10K type strain sequencing project: providing services to taxonomists for standard genome sequencing and annotation.</title>
        <authorList>
            <consortium name="The Broad Institute Genomics Platform"/>
            <consortium name="The Broad Institute Genome Sequencing Center for Infectious Disease"/>
            <person name="Wu L."/>
            <person name="Ma J."/>
        </authorList>
    </citation>
    <scope>NUCLEOTIDE SEQUENCE [LARGE SCALE GENOMIC DNA]</scope>
    <source>
        <strain evidence="3">CCUG 49560</strain>
    </source>
</reference>
<dbReference type="RefSeq" id="WP_262846600.1">
    <property type="nucleotide sequence ID" value="NZ_JANZYP010000049.1"/>
</dbReference>
<organism evidence="2 3">
    <name type="scientific">Sphaerisporangium corydalis</name>
    <dbReference type="NCBI Taxonomy" id="1441875"/>
    <lineage>
        <taxon>Bacteria</taxon>
        <taxon>Bacillati</taxon>
        <taxon>Actinomycetota</taxon>
        <taxon>Actinomycetes</taxon>
        <taxon>Streptosporangiales</taxon>
        <taxon>Streptosporangiaceae</taxon>
        <taxon>Sphaerisporangium</taxon>
    </lineage>
</organism>
<keyword evidence="2" id="KW-0560">Oxidoreductase</keyword>
<dbReference type="Proteomes" id="UP001595891">
    <property type="component" value="Unassembled WGS sequence"/>
</dbReference>
<keyword evidence="3" id="KW-1185">Reference proteome</keyword>
<dbReference type="GO" id="GO:0016491">
    <property type="term" value="F:oxidoreductase activity"/>
    <property type="evidence" value="ECO:0007669"/>
    <property type="project" value="UniProtKB-KW"/>
</dbReference>
<sequence length="343" mass="37619">MEPVDVTDPARPWEGASPATRLPEARGPVSAFLFDRLTRPPHDLDPVALPAATGSVEDEDLQIALFACYELHYQGFGEVDERWEWHPSLLRLRDALERRFERDLARAVPRPAPVPPAELPHALGALAAAGGPPLADFLHHRANPGQFREFVVHRSIYHLKEADPHTWGIPRLSGPAKAALVEIQSEEYGCGRAERMHAELFRATMRGLGLDDAYGAHLDRVPAVTLAVNNVMSLFGLHRRLRGALLGHLAALEMTSSLPSAKYGRGLRRLGGDATTTRFYDEHVHADAVHQRIAGHDMCGAFAAAHPELTGDVLYGAACCLALDGLFSRHVMTCWENGTTSLR</sequence>
<evidence type="ECO:0000256" key="1">
    <source>
        <dbReference type="SAM" id="MobiDB-lite"/>
    </source>
</evidence>
<name>A0ABV9E9L4_9ACTN</name>
<gene>
    <name evidence="2" type="ORF">ACFO8L_04295</name>
</gene>